<protein>
    <recommendedName>
        <fullName evidence="2">DNA-directed RNA polymerase</fullName>
        <ecNumber evidence="2">2.7.7.6</ecNumber>
    </recommendedName>
</protein>
<evidence type="ECO:0000256" key="4">
    <source>
        <dbReference type="ARBA" id="ARBA00022679"/>
    </source>
</evidence>
<dbReference type="EC" id="2.7.7.6" evidence="2"/>
<evidence type="ECO:0000256" key="7">
    <source>
        <dbReference type="ARBA" id="ARBA00048552"/>
    </source>
</evidence>
<keyword evidence="6" id="KW-0804">Transcription</keyword>
<proteinExistence type="inferred from homology"/>
<dbReference type="GO" id="GO:0003677">
    <property type="term" value="F:DNA binding"/>
    <property type="evidence" value="ECO:0007669"/>
    <property type="project" value="InterPro"/>
</dbReference>
<dbReference type="InterPro" id="IPR036161">
    <property type="entry name" value="RPB6/omega-like_sf"/>
</dbReference>
<dbReference type="GO" id="GO:0000428">
    <property type="term" value="C:DNA-directed RNA polymerase complex"/>
    <property type="evidence" value="ECO:0007669"/>
    <property type="project" value="UniProtKB-KW"/>
</dbReference>
<evidence type="ECO:0000256" key="1">
    <source>
        <dbReference type="ARBA" id="ARBA00006711"/>
    </source>
</evidence>
<dbReference type="Gene3D" id="3.90.940.10">
    <property type="match status" value="1"/>
</dbReference>
<name>A0A0F9NYI8_9ZZZZ</name>
<dbReference type="HAMAP" id="MF_00366">
    <property type="entry name" value="RNApol_bact_RpoZ"/>
    <property type="match status" value="1"/>
</dbReference>
<sequence>MIRYEIEDLVNKAGNRYSLVIGAAKRARQINDYQNSITRQEMPQVVPPQVELEDVLKGKPISIALQELLENKLEIIEDGENAEESK</sequence>
<dbReference type="Pfam" id="PF01192">
    <property type="entry name" value="RNA_pol_Rpb6"/>
    <property type="match status" value="1"/>
</dbReference>
<dbReference type="PANTHER" id="PTHR34476:SF1">
    <property type="entry name" value="DNA-DIRECTED RNA POLYMERASE SUBUNIT OMEGA"/>
    <property type="match status" value="1"/>
</dbReference>
<dbReference type="EMBL" id="LAZR01003546">
    <property type="protein sequence ID" value="KKN17197.1"/>
    <property type="molecule type" value="Genomic_DNA"/>
</dbReference>
<comment type="similarity">
    <text evidence="1">Belongs to the RNA polymerase subunit omega family.</text>
</comment>
<dbReference type="InterPro" id="IPR003716">
    <property type="entry name" value="DNA-dir_RNA_pol_omega"/>
</dbReference>
<dbReference type="SMART" id="SM01409">
    <property type="entry name" value="RNA_pol_Rpb6"/>
    <property type="match status" value="1"/>
</dbReference>
<evidence type="ECO:0000256" key="2">
    <source>
        <dbReference type="ARBA" id="ARBA00012418"/>
    </source>
</evidence>
<organism evidence="8">
    <name type="scientific">marine sediment metagenome</name>
    <dbReference type="NCBI Taxonomy" id="412755"/>
    <lineage>
        <taxon>unclassified sequences</taxon>
        <taxon>metagenomes</taxon>
        <taxon>ecological metagenomes</taxon>
    </lineage>
</organism>
<evidence type="ECO:0000256" key="3">
    <source>
        <dbReference type="ARBA" id="ARBA00022478"/>
    </source>
</evidence>
<reference evidence="8" key="1">
    <citation type="journal article" date="2015" name="Nature">
        <title>Complex archaea that bridge the gap between prokaryotes and eukaryotes.</title>
        <authorList>
            <person name="Spang A."/>
            <person name="Saw J.H."/>
            <person name="Jorgensen S.L."/>
            <person name="Zaremba-Niedzwiedzka K."/>
            <person name="Martijn J."/>
            <person name="Lind A.E."/>
            <person name="van Eijk R."/>
            <person name="Schleper C."/>
            <person name="Guy L."/>
            <person name="Ettema T.J."/>
        </authorList>
    </citation>
    <scope>NUCLEOTIDE SEQUENCE</scope>
</reference>
<evidence type="ECO:0000256" key="5">
    <source>
        <dbReference type="ARBA" id="ARBA00022695"/>
    </source>
</evidence>
<keyword evidence="3" id="KW-0240">DNA-directed RNA polymerase</keyword>
<keyword evidence="5" id="KW-0548">Nucleotidyltransferase</keyword>
<accession>A0A0F9NYI8</accession>
<gene>
    <name evidence="8" type="ORF">LCGC14_0968270</name>
</gene>
<dbReference type="GO" id="GO:0003899">
    <property type="term" value="F:DNA-directed RNA polymerase activity"/>
    <property type="evidence" value="ECO:0007669"/>
    <property type="project" value="UniProtKB-EC"/>
</dbReference>
<dbReference type="GO" id="GO:0006351">
    <property type="term" value="P:DNA-templated transcription"/>
    <property type="evidence" value="ECO:0007669"/>
    <property type="project" value="InterPro"/>
</dbReference>
<dbReference type="AlphaFoldDB" id="A0A0F9NYI8"/>
<evidence type="ECO:0000256" key="6">
    <source>
        <dbReference type="ARBA" id="ARBA00023163"/>
    </source>
</evidence>
<dbReference type="InterPro" id="IPR006110">
    <property type="entry name" value="Pol_omega/Rpo6/RPB6"/>
</dbReference>
<comment type="caution">
    <text evidence="8">The sequence shown here is derived from an EMBL/GenBank/DDBJ whole genome shotgun (WGS) entry which is preliminary data.</text>
</comment>
<dbReference type="SUPFAM" id="SSF63562">
    <property type="entry name" value="RPB6/omega subunit-like"/>
    <property type="match status" value="1"/>
</dbReference>
<keyword evidence="4" id="KW-0808">Transferase</keyword>
<dbReference type="NCBIfam" id="TIGR00690">
    <property type="entry name" value="rpoZ"/>
    <property type="match status" value="1"/>
</dbReference>
<dbReference type="PANTHER" id="PTHR34476">
    <property type="entry name" value="DNA-DIRECTED RNA POLYMERASE SUBUNIT OMEGA"/>
    <property type="match status" value="1"/>
</dbReference>
<evidence type="ECO:0000313" key="8">
    <source>
        <dbReference type="EMBL" id="KKN17197.1"/>
    </source>
</evidence>
<comment type="catalytic activity">
    <reaction evidence="7">
        <text>RNA(n) + a ribonucleoside 5'-triphosphate = RNA(n+1) + diphosphate</text>
        <dbReference type="Rhea" id="RHEA:21248"/>
        <dbReference type="Rhea" id="RHEA-COMP:14527"/>
        <dbReference type="Rhea" id="RHEA-COMP:17342"/>
        <dbReference type="ChEBI" id="CHEBI:33019"/>
        <dbReference type="ChEBI" id="CHEBI:61557"/>
        <dbReference type="ChEBI" id="CHEBI:140395"/>
        <dbReference type="EC" id="2.7.7.6"/>
    </reaction>
</comment>